<evidence type="ECO:0000313" key="4">
    <source>
        <dbReference type="Proteomes" id="UP000657006"/>
    </source>
</evidence>
<dbReference type="EMBL" id="JACRSQ010000030">
    <property type="protein sequence ID" value="MBC8544768.1"/>
    <property type="molecule type" value="Genomic_DNA"/>
</dbReference>
<accession>A0A926DVP9</accession>
<dbReference type="RefSeq" id="WP_177719836.1">
    <property type="nucleotide sequence ID" value="NZ_JACRSQ010000030.1"/>
</dbReference>
<name>A0A926DVP9_9FIRM</name>
<evidence type="ECO:0000256" key="1">
    <source>
        <dbReference type="ARBA" id="ARBA00022596"/>
    </source>
</evidence>
<dbReference type="Proteomes" id="UP000657006">
    <property type="component" value="Unassembled WGS sequence"/>
</dbReference>
<evidence type="ECO:0000313" key="3">
    <source>
        <dbReference type="EMBL" id="MBC8544768.1"/>
    </source>
</evidence>
<dbReference type="PANTHER" id="PTHR36566:SF1">
    <property type="entry name" value="PYRIDINIUM-3,5-BISTHIOCARBOXYLIC ACID MONONUCLEOTIDE NICKEL INSERTION PROTEIN"/>
    <property type="match status" value="1"/>
</dbReference>
<dbReference type="InterPro" id="IPR002822">
    <property type="entry name" value="Ni_insertion"/>
</dbReference>
<comment type="caution">
    <text evidence="3">The sequence shown here is derived from an EMBL/GenBank/DDBJ whole genome shotgun (WGS) entry which is preliminary data.</text>
</comment>
<keyword evidence="4" id="KW-1185">Reference proteome</keyword>
<keyword evidence="2" id="KW-0456">Lyase</keyword>
<reference evidence="3" key="1">
    <citation type="submission" date="2020-08" db="EMBL/GenBank/DDBJ databases">
        <title>Genome public.</title>
        <authorList>
            <person name="Liu C."/>
            <person name="Sun Q."/>
        </authorList>
    </citation>
    <scope>NUCLEOTIDE SEQUENCE</scope>
    <source>
        <strain evidence="3">NSJ-32</strain>
    </source>
</reference>
<gene>
    <name evidence="3" type="ORF">H8730_14560</name>
</gene>
<dbReference type="AlphaFoldDB" id="A0A926DVP9"/>
<keyword evidence="1" id="KW-0533">Nickel</keyword>
<dbReference type="Pfam" id="PF01969">
    <property type="entry name" value="Ni_insertion"/>
    <property type="match status" value="1"/>
</dbReference>
<sequence length="142" mass="16554">MVLETNIDDMQGEAYSYLMDSLFSVGALDVYYTPIFMKKNRPAVMVRVLIPEHLVERAEEVLFRETTTLGVRRYPVGRTMLEREYGTVTTPWGECRIKRGYYKGELIKQAPEYEDVKAMALRCHKPFLELYQTIQKLANCSE</sequence>
<proteinExistence type="predicted"/>
<dbReference type="GO" id="GO:0016829">
    <property type="term" value="F:lyase activity"/>
    <property type="evidence" value="ECO:0007669"/>
    <property type="project" value="UniProtKB-KW"/>
</dbReference>
<dbReference type="PANTHER" id="PTHR36566">
    <property type="entry name" value="NICKEL INSERTION PROTEIN-RELATED"/>
    <property type="match status" value="1"/>
</dbReference>
<organism evidence="3 4">
    <name type="scientific">Bianquea renquensis</name>
    <dbReference type="NCBI Taxonomy" id="2763661"/>
    <lineage>
        <taxon>Bacteria</taxon>
        <taxon>Bacillati</taxon>
        <taxon>Bacillota</taxon>
        <taxon>Clostridia</taxon>
        <taxon>Eubacteriales</taxon>
        <taxon>Bianqueaceae</taxon>
        <taxon>Bianquea</taxon>
    </lineage>
</organism>
<dbReference type="Gene3D" id="3.30.70.1380">
    <property type="entry name" value="Transcriptional regulatory protein pf0864 domain like"/>
    <property type="match status" value="1"/>
</dbReference>
<evidence type="ECO:0000256" key="2">
    <source>
        <dbReference type="ARBA" id="ARBA00023239"/>
    </source>
</evidence>
<protein>
    <submittedName>
        <fullName evidence="3">DUF111 family protein</fullName>
    </submittedName>
</protein>